<dbReference type="GO" id="GO:0003677">
    <property type="term" value="F:DNA binding"/>
    <property type="evidence" value="ECO:0007669"/>
    <property type="project" value="InterPro"/>
</dbReference>
<dbReference type="PANTHER" id="PTHR34605:SF4">
    <property type="entry name" value="DNA ADENINE METHYLTRANSFERASE"/>
    <property type="match status" value="1"/>
</dbReference>
<comment type="caution">
    <text evidence="1">The sequence shown here is derived from an EMBL/GenBank/DDBJ whole genome shotgun (WGS) entry which is preliminary data.</text>
</comment>
<evidence type="ECO:0000313" key="1">
    <source>
        <dbReference type="EMBL" id="PNH05095.1"/>
    </source>
</evidence>
<dbReference type="AlphaFoldDB" id="A0A2J7ZXV9"/>
<sequence>MLCNMTVRAPETTCAAAPGPPPPAQRPRAQHGGAHVVTGVMLSYTGLLRWDDLSRVLVHDDHLHIYPGEHLELFPWKSKTGQHAVGAWVTIGATDSPHCVVVLVEKLLACGAYDRNPPPGCDSGPLIRKIVRAQKLPALQYKDVLERVNELFMEAGVTKEDRRVSGRSRHRGGEGRPDRVMVQALGRWRSAETLI</sequence>
<keyword evidence="2" id="KW-1185">Reference proteome</keyword>
<dbReference type="InterPro" id="IPR013762">
    <property type="entry name" value="Integrase-like_cat_sf"/>
</dbReference>
<dbReference type="PANTHER" id="PTHR34605">
    <property type="entry name" value="PHAGE_INTEGRASE DOMAIN-CONTAINING PROTEIN"/>
    <property type="match status" value="1"/>
</dbReference>
<dbReference type="OrthoDB" id="550499at2759"/>
<protein>
    <submittedName>
        <fullName evidence="1">Uncharacterized protein</fullName>
    </submittedName>
</protein>
<dbReference type="GO" id="GO:0006310">
    <property type="term" value="P:DNA recombination"/>
    <property type="evidence" value="ECO:0007669"/>
    <property type="project" value="InterPro"/>
</dbReference>
<organism evidence="1 2">
    <name type="scientific">Tetrabaena socialis</name>
    <dbReference type="NCBI Taxonomy" id="47790"/>
    <lineage>
        <taxon>Eukaryota</taxon>
        <taxon>Viridiplantae</taxon>
        <taxon>Chlorophyta</taxon>
        <taxon>core chlorophytes</taxon>
        <taxon>Chlorophyceae</taxon>
        <taxon>CS clade</taxon>
        <taxon>Chlamydomonadales</taxon>
        <taxon>Tetrabaenaceae</taxon>
        <taxon>Tetrabaena</taxon>
    </lineage>
</organism>
<proteinExistence type="predicted"/>
<evidence type="ECO:0000313" key="2">
    <source>
        <dbReference type="Proteomes" id="UP000236333"/>
    </source>
</evidence>
<dbReference type="Gene3D" id="1.10.443.10">
    <property type="entry name" value="Intergrase catalytic core"/>
    <property type="match status" value="1"/>
</dbReference>
<dbReference type="GO" id="GO:0015074">
    <property type="term" value="P:DNA integration"/>
    <property type="evidence" value="ECO:0007669"/>
    <property type="project" value="InterPro"/>
</dbReference>
<reference evidence="1 2" key="1">
    <citation type="journal article" date="2017" name="Mol. Biol. Evol.">
        <title>The 4-celled Tetrabaena socialis nuclear genome reveals the essential components for genetic control of cell number at the origin of multicellularity in the volvocine lineage.</title>
        <authorList>
            <person name="Featherston J."/>
            <person name="Arakaki Y."/>
            <person name="Hanschen E.R."/>
            <person name="Ferris P.J."/>
            <person name="Michod R.E."/>
            <person name="Olson B.J.S.C."/>
            <person name="Nozaki H."/>
            <person name="Durand P.M."/>
        </authorList>
    </citation>
    <scope>NUCLEOTIDE SEQUENCE [LARGE SCALE GENOMIC DNA]</scope>
    <source>
        <strain evidence="1 2">NIES-571</strain>
    </source>
</reference>
<dbReference type="InterPro" id="IPR052925">
    <property type="entry name" value="Phage_Integrase-like_Recomb"/>
</dbReference>
<dbReference type="Proteomes" id="UP000236333">
    <property type="component" value="Unassembled WGS sequence"/>
</dbReference>
<accession>A0A2J7ZXV9</accession>
<gene>
    <name evidence="1" type="ORF">TSOC_008676</name>
</gene>
<name>A0A2J7ZXV9_9CHLO</name>
<dbReference type="EMBL" id="PGGS01000335">
    <property type="protein sequence ID" value="PNH05095.1"/>
    <property type="molecule type" value="Genomic_DNA"/>
</dbReference>